<evidence type="ECO:0000313" key="1">
    <source>
        <dbReference type="EMBL" id="BDB95932.1"/>
    </source>
</evidence>
<proteinExistence type="predicted"/>
<name>A0ABN6L269_9PROT</name>
<protein>
    <submittedName>
        <fullName evidence="1">Uncharacterized protein</fullName>
    </submittedName>
</protein>
<gene>
    <name evidence="1" type="ORF">HYD_0650</name>
</gene>
<dbReference type="EMBL" id="AP025225">
    <property type="protein sequence ID" value="BDB95932.1"/>
    <property type="molecule type" value="Genomic_DNA"/>
</dbReference>
<reference evidence="1" key="1">
    <citation type="submission" date="2021-10" db="EMBL/GenBank/DDBJ databases">
        <title>Genome Sequence of The Candidatus Hydrogeosomobacter endosymbioticus, an Intracellular Bacterial Symbiont of the Anaerobic Ciliate GW7.</title>
        <authorList>
            <person name="Shiohama Y."/>
            <person name="Shinzato N."/>
        </authorList>
    </citation>
    <scope>NUCLEOTIDE SEQUENCE [LARGE SCALE GENOMIC DNA]</scope>
    <source>
        <strain evidence="1">200920</strain>
    </source>
</reference>
<accession>A0ABN6L269</accession>
<keyword evidence="2" id="KW-1185">Reference proteome</keyword>
<dbReference type="Proteomes" id="UP001320209">
    <property type="component" value="Chromosome"/>
</dbReference>
<evidence type="ECO:0000313" key="2">
    <source>
        <dbReference type="Proteomes" id="UP001320209"/>
    </source>
</evidence>
<organism evidence="1 2">
    <name type="scientific">Candidatus Hydrogenosomobacter endosymbioticus</name>
    <dbReference type="NCBI Taxonomy" id="2558174"/>
    <lineage>
        <taxon>Bacteria</taxon>
        <taxon>Pseudomonadati</taxon>
        <taxon>Pseudomonadota</taxon>
        <taxon>Alphaproteobacteria</taxon>
        <taxon>Holosporales</taxon>
        <taxon>Holosporaceae</taxon>
        <taxon>Candidatus Hydrogenosomobacter</taxon>
    </lineage>
</organism>
<sequence>MKILTPIIEDITKHCLTKSSAPQINEIIEKKKTIKLFFSEIIKKLKKERNDCEFELTKEIETVVRNVVEYLEKNHKENFLLNVCIEPLLEYGQIPLKTLRFFIGDMSQVINEDLPIEEKNAIIVEYLKNRKKKELVQWNFIYKIVADAAIKNE</sequence>